<reference evidence="2 3" key="1">
    <citation type="submission" date="2019-10" db="EMBL/GenBank/DDBJ databases">
        <title>Genome sequence of Phaeocystidibacter marisrubri JCM30614 (type strain).</title>
        <authorList>
            <person name="Bowman J.P."/>
        </authorList>
    </citation>
    <scope>NUCLEOTIDE SEQUENCE [LARGE SCALE GENOMIC DNA]</scope>
    <source>
        <strain evidence="2 3">JCM 30614</strain>
    </source>
</reference>
<evidence type="ECO:0000313" key="2">
    <source>
        <dbReference type="EMBL" id="KAB2815813.1"/>
    </source>
</evidence>
<dbReference type="PROSITE" id="PS50005">
    <property type="entry name" value="TPR"/>
    <property type="match status" value="1"/>
</dbReference>
<name>A0A6L3ZD86_9FLAO</name>
<dbReference type="RefSeq" id="WP_151693242.1">
    <property type="nucleotide sequence ID" value="NZ_BMGX01000001.1"/>
</dbReference>
<organism evidence="2 3">
    <name type="scientific">Phaeocystidibacter marisrubri</name>
    <dbReference type="NCBI Taxonomy" id="1577780"/>
    <lineage>
        <taxon>Bacteria</taxon>
        <taxon>Pseudomonadati</taxon>
        <taxon>Bacteroidota</taxon>
        <taxon>Flavobacteriia</taxon>
        <taxon>Flavobacteriales</taxon>
        <taxon>Phaeocystidibacteraceae</taxon>
        <taxon>Phaeocystidibacter</taxon>
    </lineage>
</organism>
<keyword evidence="3" id="KW-1185">Reference proteome</keyword>
<proteinExistence type="predicted"/>
<protein>
    <submittedName>
        <fullName evidence="2">Uncharacterized protein</fullName>
    </submittedName>
</protein>
<feature type="repeat" description="TPR" evidence="1">
    <location>
        <begin position="302"/>
        <end position="335"/>
    </location>
</feature>
<dbReference type="EMBL" id="WBVQ01000002">
    <property type="protein sequence ID" value="KAB2815813.1"/>
    <property type="molecule type" value="Genomic_DNA"/>
</dbReference>
<sequence length="465" mass="52253">MTQAVYGQDNPYGANDADSIRCFENYNIAGSLFNSKQYAQAYESWDIVYTTCPGYHKNLYIMGPNIIKYKLKEVEEAGDEAAKNALVDQLLAQYDTRMKYFPGKEAYVTAAKAYVLYQYRLDSSMNEIYQMYEKAISIDPKEMSATQIQSYFFVAVKLFNEDALELSEVFDIYNQIDEAVAANTDDLNVELAELRTKRDSGMLDARGARILQSDSLSLRNFIAVKSNIDIKLRPILSSCDKIALVYNAESYAENKDNETWIRRAVRTLGAEYTNDSGEVASCRDNPLFFEMTERLYQMNPSTEAARNMGRLALARKDYSKALQYFGEAMNQELDPVLKADDLLKYAYCQQQLGRLADAKSSIMQSIALNKTGQAYLQLSVIYASAAGVCGSDAVEKNAVYWAAIDKANIAVSLDPSLRSAANRAIASYKKGVPTKRVAFDLGKTEGTKYTIGCWINETVTFEFYN</sequence>
<dbReference type="InterPro" id="IPR019734">
    <property type="entry name" value="TPR_rpt"/>
</dbReference>
<keyword evidence="1" id="KW-0802">TPR repeat</keyword>
<gene>
    <name evidence="2" type="ORF">F8C82_08930</name>
</gene>
<comment type="caution">
    <text evidence="2">The sequence shown here is derived from an EMBL/GenBank/DDBJ whole genome shotgun (WGS) entry which is preliminary data.</text>
</comment>
<accession>A0A6L3ZD86</accession>
<evidence type="ECO:0000256" key="1">
    <source>
        <dbReference type="PROSITE-ProRule" id="PRU00339"/>
    </source>
</evidence>
<dbReference type="AlphaFoldDB" id="A0A6L3ZD86"/>
<evidence type="ECO:0000313" key="3">
    <source>
        <dbReference type="Proteomes" id="UP000484164"/>
    </source>
</evidence>
<dbReference type="Proteomes" id="UP000484164">
    <property type="component" value="Unassembled WGS sequence"/>
</dbReference>
<dbReference type="InterPro" id="IPR011990">
    <property type="entry name" value="TPR-like_helical_dom_sf"/>
</dbReference>
<dbReference type="SUPFAM" id="SSF48452">
    <property type="entry name" value="TPR-like"/>
    <property type="match status" value="1"/>
</dbReference>
<dbReference type="OrthoDB" id="1522899at2"/>
<dbReference type="Gene3D" id="1.25.40.10">
    <property type="entry name" value="Tetratricopeptide repeat domain"/>
    <property type="match status" value="1"/>
</dbReference>